<name>A0A0M9AA98_9HYME</name>
<dbReference type="Proteomes" id="UP000053105">
    <property type="component" value="Unassembled WGS sequence"/>
</dbReference>
<accession>A0A0M9AA98</accession>
<dbReference type="EMBL" id="KQ435714">
    <property type="protein sequence ID" value="KOX79153.1"/>
    <property type="molecule type" value="Genomic_DNA"/>
</dbReference>
<sequence length="135" mass="14542">MKAPSSHRGSLPSILVTPVHRGSEETILRKHLRVSSARSPIGGGWKFAASNFPERRTNRIGFGWKGTLRLVVGRGQDRGPVRPEDCAMEVGKPAAGALRSEQRRLVELSTAEDKVEEGACTDIGVSWPVSVSALA</sequence>
<evidence type="ECO:0000313" key="1">
    <source>
        <dbReference type="EMBL" id="KOX79153.1"/>
    </source>
</evidence>
<gene>
    <name evidence="1" type="ORF">WN51_07155</name>
</gene>
<keyword evidence="2" id="KW-1185">Reference proteome</keyword>
<proteinExistence type="predicted"/>
<organism evidence="1 2">
    <name type="scientific">Melipona quadrifasciata</name>
    <dbReference type="NCBI Taxonomy" id="166423"/>
    <lineage>
        <taxon>Eukaryota</taxon>
        <taxon>Metazoa</taxon>
        <taxon>Ecdysozoa</taxon>
        <taxon>Arthropoda</taxon>
        <taxon>Hexapoda</taxon>
        <taxon>Insecta</taxon>
        <taxon>Pterygota</taxon>
        <taxon>Neoptera</taxon>
        <taxon>Endopterygota</taxon>
        <taxon>Hymenoptera</taxon>
        <taxon>Apocrita</taxon>
        <taxon>Aculeata</taxon>
        <taxon>Apoidea</taxon>
        <taxon>Anthophila</taxon>
        <taxon>Apidae</taxon>
        <taxon>Melipona</taxon>
    </lineage>
</organism>
<evidence type="ECO:0000313" key="2">
    <source>
        <dbReference type="Proteomes" id="UP000053105"/>
    </source>
</evidence>
<reference evidence="1 2" key="1">
    <citation type="submission" date="2015-07" db="EMBL/GenBank/DDBJ databases">
        <title>The genome of Melipona quadrifasciata.</title>
        <authorList>
            <person name="Pan H."/>
            <person name="Kapheim K."/>
        </authorList>
    </citation>
    <scope>NUCLEOTIDE SEQUENCE [LARGE SCALE GENOMIC DNA]</scope>
    <source>
        <strain evidence="1">0111107301</strain>
        <tissue evidence="1">Whole body</tissue>
    </source>
</reference>
<dbReference type="AlphaFoldDB" id="A0A0M9AA98"/>
<dbReference type="OrthoDB" id="10587597at2759"/>
<protein>
    <submittedName>
        <fullName evidence="1">Uncharacterized protein</fullName>
    </submittedName>
</protein>